<dbReference type="Gene3D" id="3.10.20.90">
    <property type="entry name" value="Phosphatidylinositol 3-kinase Catalytic Subunit, Chain A, domain 1"/>
    <property type="match status" value="1"/>
</dbReference>
<sequence length="119" mass="14115">METETNYKNKHTLEKRKRESIKILNKYPNIIPIIITNKLDKQYRLENQNTKFLVPEYYTVGNLIFFFKKRVKMDVHESIFLLCENTMLCGSMSLTQLYAELKDEDGFLYITCAQESVFG</sequence>
<dbReference type="AlphaFoldDB" id="A0A6C0KGD3"/>
<reference evidence="4" key="1">
    <citation type="journal article" date="2020" name="Nature">
        <title>Giant virus diversity and host interactions through global metagenomics.</title>
        <authorList>
            <person name="Schulz F."/>
            <person name="Roux S."/>
            <person name="Paez-Espino D."/>
            <person name="Jungbluth S."/>
            <person name="Walsh D.A."/>
            <person name="Denef V.J."/>
            <person name="McMahon K.D."/>
            <person name="Konstantinidis K.T."/>
            <person name="Eloe-Fadrosh E.A."/>
            <person name="Kyrpides N.C."/>
            <person name="Woyke T."/>
        </authorList>
    </citation>
    <scope>NUCLEOTIDE SEQUENCE</scope>
    <source>
        <strain evidence="4">GVMAG-S-3300011013-78</strain>
    </source>
</reference>
<name>A0A6C0KGD3_9ZZZZ</name>
<keyword evidence="3" id="KW-0449">Lipoprotein</keyword>
<protein>
    <recommendedName>
        <fullName evidence="5">Autophagy-related protein</fullName>
    </recommendedName>
</protein>
<keyword evidence="2" id="KW-0472">Membrane</keyword>
<evidence type="ECO:0008006" key="5">
    <source>
        <dbReference type="Google" id="ProtNLM"/>
    </source>
</evidence>
<dbReference type="Pfam" id="PF02991">
    <property type="entry name" value="ATG8"/>
    <property type="match status" value="1"/>
</dbReference>
<dbReference type="SUPFAM" id="SSF54236">
    <property type="entry name" value="Ubiquitin-like"/>
    <property type="match status" value="1"/>
</dbReference>
<accession>A0A6C0KGD3</accession>
<dbReference type="PANTHER" id="PTHR10969">
    <property type="entry name" value="MICROTUBULE-ASSOCIATED PROTEINS 1A/1B LIGHT CHAIN 3-RELATED"/>
    <property type="match status" value="1"/>
</dbReference>
<dbReference type="InterPro" id="IPR029071">
    <property type="entry name" value="Ubiquitin-like_domsf"/>
</dbReference>
<evidence type="ECO:0000256" key="3">
    <source>
        <dbReference type="ARBA" id="ARBA00023288"/>
    </source>
</evidence>
<dbReference type="InterPro" id="IPR004241">
    <property type="entry name" value="Atg8-like"/>
</dbReference>
<evidence type="ECO:0000256" key="1">
    <source>
        <dbReference type="ARBA" id="ARBA00004370"/>
    </source>
</evidence>
<evidence type="ECO:0000313" key="4">
    <source>
        <dbReference type="EMBL" id="QHU16251.1"/>
    </source>
</evidence>
<comment type="subcellular location">
    <subcellularLocation>
        <location evidence="1">Membrane</location>
    </subcellularLocation>
</comment>
<dbReference type="EMBL" id="MN740878">
    <property type="protein sequence ID" value="QHU16251.1"/>
    <property type="molecule type" value="Genomic_DNA"/>
</dbReference>
<evidence type="ECO:0000256" key="2">
    <source>
        <dbReference type="ARBA" id="ARBA00023136"/>
    </source>
</evidence>
<proteinExistence type="predicted"/>
<dbReference type="GO" id="GO:0016020">
    <property type="term" value="C:membrane"/>
    <property type="evidence" value="ECO:0007669"/>
    <property type="project" value="UniProtKB-SubCell"/>
</dbReference>
<organism evidence="4">
    <name type="scientific">viral metagenome</name>
    <dbReference type="NCBI Taxonomy" id="1070528"/>
    <lineage>
        <taxon>unclassified sequences</taxon>
        <taxon>metagenomes</taxon>
        <taxon>organismal metagenomes</taxon>
    </lineage>
</organism>